<dbReference type="InterPro" id="IPR051604">
    <property type="entry name" value="Ergot_Alk_Oxidoreductase"/>
</dbReference>
<accession>A0ABM7FDK6</accession>
<keyword evidence="2" id="KW-1185">Reference proteome</keyword>
<dbReference type="Gene3D" id="3.40.50.720">
    <property type="entry name" value="NAD(P)-binding Rossmann-like Domain"/>
    <property type="match status" value="1"/>
</dbReference>
<dbReference type="PANTHER" id="PTHR43162">
    <property type="match status" value="1"/>
</dbReference>
<protein>
    <submittedName>
        <fullName evidence="1">Uncharacterized protein</fullName>
    </submittedName>
</protein>
<sequence length="203" mass="22515">MFVQTSVAGLERHLARSDYGTGLTFDAYAAARLLIEARLRTSTLRRWTVLRPVTLMESYLPPKARAMFPWLAEGRLDSVHSTDMPIQLFSVVDIARFAVAALRRDPDRFDRQIIELNGDEPHVAHIAAALSDATGIRITYRAPSATDALRDGMLAGVAHSQEWANQIGYGAPSPEDVHTTWGIKPTPFTERARADADLFDVAR</sequence>
<reference evidence="1 2" key="2">
    <citation type="journal article" date="2023" name="ChemBioChem">
        <title>Acyltransferase Domain Exchange between Two Independent Type I Polyketide Synthases in the Same Producer Strain of Macrolide Antibiotics.</title>
        <authorList>
            <person name="Kudo F."/>
            <person name="Kishikawa K."/>
            <person name="Tsuboi K."/>
            <person name="Kido T."/>
            <person name="Usui T."/>
            <person name="Hashimoto J."/>
            <person name="Shin-Ya K."/>
            <person name="Miyanaga A."/>
            <person name="Eguchi T."/>
        </authorList>
    </citation>
    <scope>NUCLEOTIDE SEQUENCE [LARGE SCALE GENOMIC DNA]</scope>
    <source>
        <strain evidence="1 2">A-8890</strain>
    </source>
</reference>
<dbReference type="EMBL" id="AP018448">
    <property type="protein sequence ID" value="BBC35126.1"/>
    <property type="molecule type" value="Genomic_DNA"/>
</dbReference>
<dbReference type="InterPro" id="IPR036291">
    <property type="entry name" value="NAD(P)-bd_dom_sf"/>
</dbReference>
<gene>
    <name evidence="1" type="ORF">SGFS_064200</name>
</gene>
<reference evidence="1 2" key="1">
    <citation type="journal article" date="2010" name="ChemBioChem">
        <title>Cloning and characterization of the biosynthetic gene cluster of 16-membered macrolide antibiotic FD-891: involvement of a dual functional cytochrome P450 monooxygenase catalyzing epoxidation and hydroxylation.</title>
        <authorList>
            <person name="Kudo F."/>
            <person name="Motegi A."/>
            <person name="Mizoue K."/>
            <person name="Eguchi T."/>
        </authorList>
    </citation>
    <scope>NUCLEOTIDE SEQUENCE [LARGE SCALE GENOMIC DNA]</scope>
    <source>
        <strain evidence="1 2">A-8890</strain>
    </source>
</reference>
<proteinExistence type="predicted"/>
<organism evidence="1 2">
    <name type="scientific">Streptomyces graminofaciens</name>
    <dbReference type="NCBI Taxonomy" id="68212"/>
    <lineage>
        <taxon>Bacteria</taxon>
        <taxon>Bacillati</taxon>
        <taxon>Actinomycetota</taxon>
        <taxon>Actinomycetes</taxon>
        <taxon>Kitasatosporales</taxon>
        <taxon>Streptomycetaceae</taxon>
        <taxon>Streptomyces</taxon>
    </lineage>
</organism>
<dbReference type="PANTHER" id="PTHR43162:SF1">
    <property type="entry name" value="PRESTALK A DIFFERENTIATION PROTEIN A"/>
    <property type="match status" value="1"/>
</dbReference>
<dbReference type="Proteomes" id="UP001321542">
    <property type="component" value="Chromosome"/>
</dbReference>
<evidence type="ECO:0000313" key="2">
    <source>
        <dbReference type="Proteomes" id="UP001321542"/>
    </source>
</evidence>
<dbReference type="SUPFAM" id="SSF51735">
    <property type="entry name" value="NAD(P)-binding Rossmann-fold domains"/>
    <property type="match status" value="1"/>
</dbReference>
<evidence type="ECO:0000313" key="1">
    <source>
        <dbReference type="EMBL" id="BBC35126.1"/>
    </source>
</evidence>
<name>A0ABM7FDK6_9ACTN</name>